<dbReference type="GO" id="GO:0005524">
    <property type="term" value="F:ATP binding"/>
    <property type="evidence" value="ECO:0007669"/>
    <property type="project" value="UniProtKB-KW"/>
</dbReference>
<dbReference type="Pfam" id="PF00005">
    <property type="entry name" value="ABC_tran"/>
    <property type="match status" value="2"/>
</dbReference>
<evidence type="ECO:0000256" key="2">
    <source>
        <dbReference type="ARBA" id="ARBA00005417"/>
    </source>
</evidence>
<dbReference type="EMBL" id="CP018622">
    <property type="protein sequence ID" value="AUJ24328.1"/>
    <property type="molecule type" value="Genomic_DNA"/>
</dbReference>
<reference evidence="13" key="1">
    <citation type="submission" date="2016-11" db="EMBL/GenBank/DDBJ databases">
        <title>Complete genome sequence of Virgibacillus pantothenticus 21D, a halophilic bacterium isolated from the deep hypersaline anoxic basin Discovery in the Mediterranean Sea.</title>
        <authorList>
            <person name="Zeaiter Z."/>
            <person name="Booth J.M."/>
            <person name="Prosdocimi E.M."/>
            <person name="Mapelli F."/>
            <person name="Fusi M."/>
            <person name="Daffonchio D."/>
            <person name="Borin S."/>
            <person name="Crotti E."/>
        </authorList>
    </citation>
    <scope>NUCLEOTIDE SEQUENCE [LARGE SCALE GENOMIC DNA]</scope>
    <source>
        <strain evidence="13">21D</strain>
    </source>
</reference>
<dbReference type="PANTHER" id="PTHR43553:SF23">
    <property type="entry name" value="ABC TRANSPORTER ATP-BINDING COMPONENT"/>
    <property type="match status" value="1"/>
</dbReference>
<dbReference type="InterPro" id="IPR027417">
    <property type="entry name" value="P-loop_NTPase"/>
</dbReference>
<keyword evidence="9" id="KW-0472">Membrane</keyword>
<name>A0A2K9IX37_9BACI</name>
<dbReference type="SUPFAM" id="SSF52540">
    <property type="entry name" value="P-loop containing nucleoside triphosphate hydrolases"/>
    <property type="match status" value="2"/>
</dbReference>
<keyword evidence="7 12" id="KW-0067">ATP-binding</keyword>
<evidence type="ECO:0000256" key="8">
    <source>
        <dbReference type="ARBA" id="ARBA00022967"/>
    </source>
</evidence>
<evidence type="ECO:0000256" key="1">
    <source>
        <dbReference type="ARBA" id="ARBA00004202"/>
    </source>
</evidence>
<dbReference type="GO" id="GO:0016887">
    <property type="term" value="F:ATP hydrolysis activity"/>
    <property type="evidence" value="ECO:0007669"/>
    <property type="project" value="InterPro"/>
</dbReference>
<keyword evidence="6" id="KW-0547">Nucleotide-binding</keyword>
<dbReference type="GO" id="GO:0043190">
    <property type="term" value="C:ATP-binding cassette (ABC) transporter complex"/>
    <property type="evidence" value="ECO:0007669"/>
    <property type="project" value="TreeGrafter"/>
</dbReference>
<accession>A0A2K9IX37</accession>
<keyword evidence="4" id="KW-1003">Cell membrane</keyword>
<dbReference type="GO" id="GO:0042626">
    <property type="term" value="F:ATPase-coupled transmembrane transporter activity"/>
    <property type="evidence" value="ECO:0007669"/>
    <property type="project" value="TreeGrafter"/>
</dbReference>
<sequence length="461" mass="51581">MIRFTNFSFTYEGQDQGVSNLNLQLEQGKCLLLCGQSGHGKSTILRVLMGLVPSFYKGKVSGEVLVDGKAPHTLTPEQRAQMVGVVFQDPRSQFFMDTVQDEILFAAENLGMDRSELVKHLQTQTKLLNVEPLLYQKVSDLSSGQRQRVAVAAATILKPKLLLLDEPTANLDQTTIALLVDMLKDLKSLGTTTVISDHRLTDYRSLTDEVAVIQYGKIVLNQDTNSFFSQPKEHFKQFGLRHPNLRKYNILSEVAHQSTNKLIFERVSYLYKSSKKGLESFSAAVDSGKVIAIRGLNGTGKTTMGKVLSGLYKERKGKITFNGSRVKASKRNKMTYFVMQDADYQLYADSVGNELVFGKKVSEKLKQKAYKAMDAFGIMHLKDRHPSSLSGGEKQRVIIAAAFVSDTEIIILDEPTSGLDGDNMLKVAKWARRLADQNKFVFVITHDEDFIEIVCDKVIYL</sequence>
<comment type="similarity">
    <text evidence="2">Belongs to the ABC transporter superfamily.</text>
</comment>
<evidence type="ECO:0000256" key="7">
    <source>
        <dbReference type="ARBA" id="ARBA00022840"/>
    </source>
</evidence>
<dbReference type="Proteomes" id="UP000234237">
    <property type="component" value="Chromosome"/>
</dbReference>
<dbReference type="KEGG" id="vpn:A21D_01229"/>
<keyword evidence="8" id="KW-1278">Translocase</keyword>
<evidence type="ECO:0000256" key="4">
    <source>
        <dbReference type="ARBA" id="ARBA00022475"/>
    </source>
</evidence>
<dbReference type="RefSeq" id="WP_101933013.1">
    <property type="nucleotide sequence ID" value="NZ_CP018622.1"/>
</dbReference>
<evidence type="ECO:0000256" key="5">
    <source>
        <dbReference type="ARBA" id="ARBA00022737"/>
    </source>
</evidence>
<keyword evidence="3" id="KW-0813">Transport</keyword>
<feature type="domain" description="ABC transporter" evidence="11">
    <location>
        <begin position="2"/>
        <end position="240"/>
    </location>
</feature>
<proteinExistence type="inferred from homology"/>
<dbReference type="AlphaFoldDB" id="A0A2K9IX37"/>
<evidence type="ECO:0000256" key="6">
    <source>
        <dbReference type="ARBA" id="ARBA00022741"/>
    </source>
</evidence>
<dbReference type="InterPro" id="IPR050095">
    <property type="entry name" value="ECF_ABC_transporter_ATP-bd"/>
</dbReference>
<comment type="subcellular location">
    <subcellularLocation>
        <location evidence="1">Cell membrane</location>
        <topology evidence="1">Peripheral membrane protein</topology>
    </subcellularLocation>
</comment>
<dbReference type="PROSITE" id="PS00211">
    <property type="entry name" value="ABC_TRANSPORTER_1"/>
    <property type="match status" value="2"/>
</dbReference>
<evidence type="ECO:0000259" key="11">
    <source>
        <dbReference type="PROSITE" id="PS50893"/>
    </source>
</evidence>
<dbReference type="InterPro" id="IPR003593">
    <property type="entry name" value="AAA+_ATPase"/>
</dbReference>
<dbReference type="Gene3D" id="3.40.50.300">
    <property type="entry name" value="P-loop containing nucleotide triphosphate hydrolases"/>
    <property type="match status" value="2"/>
</dbReference>
<keyword evidence="12" id="KW-0378">Hydrolase</keyword>
<evidence type="ECO:0000256" key="9">
    <source>
        <dbReference type="ARBA" id="ARBA00023136"/>
    </source>
</evidence>
<evidence type="ECO:0000256" key="10">
    <source>
        <dbReference type="ARBA" id="ARBA00025157"/>
    </source>
</evidence>
<evidence type="ECO:0000256" key="3">
    <source>
        <dbReference type="ARBA" id="ARBA00022448"/>
    </source>
</evidence>
<organism evidence="12 13">
    <name type="scientific">Virgibacillus dokdonensis</name>
    <dbReference type="NCBI Taxonomy" id="302167"/>
    <lineage>
        <taxon>Bacteria</taxon>
        <taxon>Bacillati</taxon>
        <taxon>Bacillota</taxon>
        <taxon>Bacilli</taxon>
        <taxon>Bacillales</taxon>
        <taxon>Bacillaceae</taxon>
        <taxon>Virgibacillus</taxon>
    </lineage>
</organism>
<dbReference type="EC" id="3.6.3.-" evidence="12"/>
<dbReference type="InterPro" id="IPR017871">
    <property type="entry name" value="ABC_transporter-like_CS"/>
</dbReference>
<gene>
    <name evidence="12" type="primary">ykoD_1</name>
    <name evidence="12" type="ORF">A21D_01229</name>
</gene>
<keyword evidence="5" id="KW-0677">Repeat</keyword>
<comment type="function">
    <text evidence="10">Probably part of an ABC transporter complex. Responsible for energy coupling to the transport system.</text>
</comment>
<dbReference type="PANTHER" id="PTHR43553">
    <property type="entry name" value="HEAVY METAL TRANSPORTER"/>
    <property type="match status" value="1"/>
</dbReference>
<evidence type="ECO:0000313" key="12">
    <source>
        <dbReference type="EMBL" id="AUJ24328.1"/>
    </source>
</evidence>
<feature type="domain" description="ABC transporter" evidence="11">
    <location>
        <begin position="262"/>
        <end position="461"/>
    </location>
</feature>
<dbReference type="InterPro" id="IPR015856">
    <property type="entry name" value="ABC_transpr_CbiO/EcfA_su"/>
</dbReference>
<evidence type="ECO:0000313" key="13">
    <source>
        <dbReference type="Proteomes" id="UP000234237"/>
    </source>
</evidence>
<dbReference type="SMART" id="SM00382">
    <property type="entry name" value="AAA"/>
    <property type="match status" value="2"/>
</dbReference>
<dbReference type="InterPro" id="IPR003439">
    <property type="entry name" value="ABC_transporter-like_ATP-bd"/>
</dbReference>
<protein>
    <submittedName>
        <fullName evidence="12">HMP/thiamine import ATP-binding protein YkoD</fullName>
        <ecNumber evidence="12">3.6.3.-</ecNumber>
    </submittedName>
</protein>
<dbReference type="PROSITE" id="PS50893">
    <property type="entry name" value="ABC_TRANSPORTER_2"/>
    <property type="match status" value="2"/>
</dbReference>
<dbReference type="CDD" id="cd03225">
    <property type="entry name" value="ABC_cobalt_CbiO_domain1"/>
    <property type="match status" value="1"/>
</dbReference>